<reference evidence="1 2" key="1">
    <citation type="journal article" date="2013" name="Genome Biol.">
        <title>The genome sequence of the most widely cultivated cacao type and its use to identify candidate genes regulating pod color.</title>
        <authorList>
            <person name="Motamayor J.C."/>
            <person name="Mockaitis K."/>
            <person name="Schmutz J."/>
            <person name="Haiminen N."/>
            <person name="Iii D.L."/>
            <person name="Cornejo O."/>
            <person name="Findley S.D."/>
            <person name="Zheng P."/>
            <person name="Utro F."/>
            <person name="Royaert S."/>
            <person name="Saski C."/>
            <person name="Jenkins J."/>
            <person name="Podicheti R."/>
            <person name="Zhao M."/>
            <person name="Scheffler B.E."/>
            <person name="Stack J.C."/>
            <person name="Feltus F.A."/>
            <person name="Mustiga G.M."/>
            <person name="Amores F."/>
            <person name="Phillips W."/>
            <person name="Marelli J.P."/>
            <person name="May G.D."/>
            <person name="Shapiro H."/>
            <person name="Ma J."/>
            <person name="Bustamante C.D."/>
            <person name="Schnell R.J."/>
            <person name="Main D."/>
            <person name="Gilbert D."/>
            <person name="Parida L."/>
            <person name="Kuhn D.N."/>
        </authorList>
    </citation>
    <scope>NUCLEOTIDE SEQUENCE [LARGE SCALE GENOMIC DNA]</scope>
    <source>
        <strain evidence="2">cv. Matina 1-6</strain>
    </source>
</reference>
<evidence type="ECO:0000313" key="2">
    <source>
        <dbReference type="Proteomes" id="UP000026915"/>
    </source>
</evidence>
<accession>A0A061E691</accession>
<dbReference type="AlphaFoldDB" id="A0A061E691"/>
<sequence>MAYQLCIIGFQYNDALVVVGKILKYVNGLVEDLTFDPNKEILGVDEGLLIFVNVVGDGFSPSNKRDEDEGNLNEYYDSYEFGDIVIDEEDMVDYATRKRDRDLRGNVEDFVSSWYHKDVYMVAYGNALQPMHDI</sequence>
<organism evidence="1 2">
    <name type="scientific">Theobroma cacao</name>
    <name type="common">Cacao</name>
    <name type="synonym">Cocoa</name>
    <dbReference type="NCBI Taxonomy" id="3641"/>
    <lineage>
        <taxon>Eukaryota</taxon>
        <taxon>Viridiplantae</taxon>
        <taxon>Streptophyta</taxon>
        <taxon>Embryophyta</taxon>
        <taxon>Tracheophyta</taxon>
        <taxon>Spermatophyta</taxon>
        <taxon>Magnoliopsida</taxon>
        <taxon>eudicotyledons</taxon>
        <taxon>Gunneridae</taxon>
        <taxon>Pentapetalae</taxon>
        <taxon>rosids</taxon>
        <taxon>malvids</taxon>
        <taxon>Malvales</taxon>
        <taxon>Malvaceae</taxon>
        <taxon>Byttnerioideae</taxon>
        <taxon>Theobroma</taxon>
    </lineage>
</organism>
<evidence type="ECO:0000313" key="1">
    <source>
        <dbReference type="EMBL" id="EOY00496.1"/>
    </source>
</evidence>
<dbReference type="Proteomes" id="UP000026915">
    <property type="component" value="Chromosome 2"/>
</dbReference>
<dbReference type="HOGENOM" id="CLU_1899986_0_0_1"/>
<dbReference type="InParanoid" id="A0A061E691"/>
<protein>
    <submittedName>
        <fullName evidence="1">Uncharacterized protein</fullName>
    </submittedName>
</protein>
<dbReference type="Gramene" id="EOY00496">
    <property type="protein sequence ID" value="EOY00496"/>
    <property type="gene ID" value="TCM_010377"/>
</dbReference>
<keyword evidence="2" id="KW-1185">Reference proteome</keyword>
<name>A0A061E691_THECC</name>
<proteinExistence type="predicted"/>
<dbReference type="EMBL" id="CM001880">
    <property type="protein sequence ID" value="EOY00496.1"/>
    <property type="molecule type" value="Genomic_DNA"/>
</dbReference>
<gene>
    <name evidence="1" type="ORF">TCM_010377</name>
</gene>